<evidence type="ECO:0000256" key="6">
    <source>
        <dbReference type="ARBA" id="ARBA00023053"/>
    </source>
</evidence>
<feature type="transmembrane region" description="Helical" evidence="10">
    <location>
        <begin position="210"/>
        <end position="227"/>
    </location>
</feature>
<keyword evidence="5 10" id="KW-1133">Transmembrane helix</keyword>
<evidence type="ECO:0000256" key="2">
    <source>
        <dbReference type="ARBA" id="ARBA00022448"/>
    </source>
</evidence>
<comment type="subcellular location">
    <subcellularLocation>
        <location evidence="1 10">Cell membrane</location>
        <topology evidence="1 10">Multi-pass membrane protein</topology>
    </subcellularLocation>
</comment>
<keyword evidence="10" id="KW-0050">Antiport</keyword>
<keyword evidence="2 10" id="KW-0813">Transport</keyword>
<evidence type="ECO:0000256" key="3">
    <source>
        <dbReference type="ARBA" id="ARBA00022475"/>
    </source>
</evidence>
<evidence type="ECO:0000256" key="10">
    <source>
        <dbReference type="RuleBase" id="RU366002"/>
    </source>
</evidence>
<evidence type="ECO:0000259" key="11">
    <source>
        <dbReference type="Pfam" id="PF00999"/>
    </source>
</evidence>
<dbReference type="EMBL" id="LN483072">
    <property type="protein sequence ID" value="CEA09813.1"/>
    <property type="molecule type" value="Genomic_DNA"/>
</dbReference>
<comment type="similarity">
    <text evidence="10">Belongs to the monovalent cation:proton antiporter 1 (CPA1) transporter (TC 2.A.36) family.</text>
</comment>
<dbReference type="GO" id="GO:0098719">
    <property type="term" value="P:sodium ion import across plasma membrane"/>
    <property type="evidence" value="ECO:0007669"/>
    <property type="project" value="TreeGrafter"/>
</dbReference>
<feature type="transmembrane region" description="Helical" evidence="10">
    <location>
        <begin position="263"/>
        <end position="283"/>
    </location>
</feature>
<evidence type="ECO:0000256" key="7">
    <source>
        <dbReference type="ARBA" id="ARBA00023065"/>
    </source>
</evidence>
<keyword evidence="9 10" id="KW-0739">Sodium transport</keyword>
<feature type="transmembrane region" description="Helical" evidence="10">
    <location>
        <begin position="83"/>
        <end position="103"/>
    </location>
</feature>
<evidence type="ECO:0000313" key="12">
    <source>
        <dbReference type="EMBL" id="CEA09813.1"/>
    </source>
</evidence>
<reference evidence="12" key="1">
    <citation type="submission" date="2014-07" db="EMBL/GenBank/DDBJ databases">
        <authorList>
            <person name="Urmite Genomes Urmite Genomes"/>
        </authorList>
    </citation>
    <scope>NUCLEOTIDE SEQUENCE</scope>
    <source>
        <strain evidence="12">11W110_air</strain>
    </source>
</reference>
<feature type="transmembrane region" description="Helical" evidence="10">
    <location>
        <begin position="150"/>
        <end position="170"/>
    </location>
</feature>
<evidence type="ECO:0000256" key="8">
    <source>
        <dbReference type="ARBA" id="ARBA00023136"/>
    </source>
</evidence>
<dbReference type="PANTHER" id="PTHR10110:SF86">
    <property type="entry name" value="SODIUM_HYDROGEN EXCHANGER 7"/>
    <property type="match status" value="1"/>
</dbReference>
<keyword evidence="7 10" id="KW-0406">Ion transport</keyword>
<feature type="domain" description="Cation/H+ exchanger transmembrane" evidence="11">
    <location>
        <begin position="14"/>
        <end position="399"/>
    </location>
</feature>
<keyword evidence="4 10" id="KW-0812">Transmembrane</keyword>
<feature type="transmembrane region" description="Helical" evidence="10">
    <location>
        <begin position="374"/>
        <end position="394"/>
    </location>
</feature>
<dbReference type="AlphaFoldDB" id="A0A078MRG7"/>
<dbReference type="InterPro" id="IPR004705">
    <property type="entry name" value="Cation/H_exchanger_CPA1_bac"/>
</dbReference>
<feature type="transmembrane region" description="Helical" evidence="10">
    <location>
        <begin position="182"/>
        <end position="203"/>
    </location>
</feature>
<evidence type="ECO:0000256" key="1">
    <source>
        <dbReference type="ARBA" id="ARBA00004651"/>
    </source>
</evidence>
<dbReference type="PATRIC" id="fig|1461584.3.peg.3160"/>
<feature type="transmembrane region" description="Helical" evidence="10">
    <location>
        <begin position="27"/>
        <end position="45"/>
    </location>
</feature>
<dbReference type="Pfam" id="PF00999">
    <property type="entry name" value="Na_H_Exchanger"/>
    <property type="match status" value="1"/>
</dbReference>
<dbReference type="PANTHER" id="PTHR10110">
    <property type="entry name" value="SODIUM/HYDROGEN EXCHANGER"/>
    <property type="match status" value="1"/>
</dbReference>
<protein>
    <submittedName>
        <fullName evidence="12">Sodium, potassium, lithium and rubidium/H(+) antiporter</fullName>
    </submittedName>
</protein>
<accession>A0A078MRG7</accession>
<gene>
    <name evidence="12" type="primary">nhaK_2</name>
    <name evidence="12" type="ORF">BN1051_03186</name>
</gene>
<evidence type="ECO:0000256" key="5">
    <source>
        <dbReference type="ARBA" id="ARBA00022989"/>
    </source>
</evidence>
<comment type="function">
    <text evidence="10">Na(+)/H(+) antiporter that extrudes sodium in exchange for external protons.</text>
</comment>
<comment type="caution">
    <text evidence="10">Lacks conserved residue(s) required for the propagation of feature annotation.</text>
</comment>
<keyword evidence="8 10" id="KW-0472">Membrane</keyword>
<dbReference type="NCBIfam" id="TIGR00831">
    <property type="entry name" value="a_cpa1"/>
    <property type="match status" value="1"/>
</dbReference>
<name>A0A078MRG7_9MICC</name>
<keyword evidence="6 10" id="KW-0915">Sodium</keyword>
<evidence type="ECO:0000256" key="4">
    <source>
        <dbReference type="ARBA" id="ARBA00022692"/>
    </source>
</evidence>
<dbReference type="InterPro" id="IPR006153">
    <property type="entry name" value="Cation/H_exchanger_TM"/>
</dbReference>
<evidence type="ECO:0000256" key="9">
    <source>
        <dbReference type="ARBA" id="ARBA00023201"/>
    </source>
</evidence>
<dbReference type="GO" id="GO:0015386">
    <property type="term" value="F:potassium:proton antiporter activity"/>
    <property type="evidence" value="ECO:0007669"/>
    <property type="project" value="TreeGrafter"/>
</dbReference>
<dbReference type="GO" id="GO:0015385">
    <property type="term" value="F:sodium:proton antiporter activity"/>
    <property type="evidence" value="ECO:0007669"/>
    <property type="project" value="InterPro"/>
</dbReference>
<dbReference type="GO" id="GO:0005886">
    <property type="term" value="C:plasma membrane"/>
    <property type="evidence" value="ECO:0007669"/>
    <property type="project" value="UniProtKB-SubCell"/>
</dbReference>
<dbReference type="Gene3D" id="6.10.140.1330">
    <property type="match status" value="1"/>
</dbReference>
<organism evidence="12">
    <name type="scientific">Arthrobacter saudimassiliensis</name>
    <dbReference type="NCBI Taxonomy" id="1461584"/>
    <lineage>
        <taxon>Bacteria</taxon>
        <taxon>Bacillati</taxon>
        <taxon>Actinomycetota</taxon>
        <taxon>Actinomycetes</taxon>
        <taxon>Micrococcales</taxon>
        <taxon>Micrococcaceae</taxon>
        <taxon>Arthrobacter</taxon>
    </lineage>
</organism>
<dbReference type="InterPro" id="IPR018422">
    <property type="entry name" value="Cation/H_exchanger_CPA1"/>
</dbReference>
<feature type="transmembrane region" description="Helical" evidence="10">
    <location>
        <begin position="295"/>
        <end position="318"/>
    </location>
</feature>
<keyword evidence="3 10" id="KW-1003">Cell membrane</keyword>
<feature type="transmembrane region" description="Helical" evidence="10">
    <location>
        <begin position="109"/>
        <end position="129"/>
    </location>
</feature>
<proteinExistence type="inferred from homology"/>
<feature type="transmembrane region" description="Helical" evidence="10">
    <location>
        <begin position="339"/>
        <end position="362"/>
    </location>
</feature>
<sequence length="526" mass="56784">MEFLILLVFLLFGTVLVVGIGERIRLPYPVLMLVFSALVAFLPIIPEIHIDPELILPLFLPPLLYAAAQRSSWSVFRLRWRSLVLLAVALVAVTVAVVAGVTLLMVPAIALPAAIALGAIVAPPDPVAVEAVAGKVKMPRRLISVLQTEGLFNDAIAIVIFQAAVTASLSGGDVGWDVVPRFLVGAAGAVLLGLAMGWLVGALNRFVPNLVARSAVTLVAPYAVYLLAEELHFSGVVAVVVTALELGRRARPQDSEERLTRTAFWEVVELLTTGAAFGLVGIEMRYVIEDEGRDILGFIPGIIAICAAVVLVRFLWMYGIYRFGGVEKRNQAPGSLKEVLVLSWCGMRGLATLALALALPSVTDAGEPLGGRNFIIAAACSVLLVTLVLPGLTLGRLMRALNLPDDHRAAAAKERDLARRAEKVALETMKRSTAAQQLPPERRAALARRMSSLHTILERDFESDPEKMLALKATLEVMDQVQREALAAARREVLAARRQPGVDPEAVDRVLRRLDLRTVTLDRGGH</sequence>
<dbReference type="GO" id="GO:0051453">
    <property type="term" value="P:regulation of intracellular pH"/>
    <property type="evidence" value="ECO:0007669"/>
    <property type="project" value="TreeGrafter"/>
</dbReference>